<dbReference type="AlphaFoldDB" id="A0AAD5U3L3"/>
<sequence length="328" mass="38051">MFFIPSTRSTSINNERQSFLRLKSSKTYCNSERNCEPKLLSICRNELNEHLSSSLKNSTRLVQDLRDQIRIMGKVIAEERRFHRTEDERKILGMQYYLKKKEKLNKILGKCGQLSQTEVVITCDNQSPIPLLEDKVKTTLQIKSLENDLAREKRRNRAKNNKKPATESDTDTQLNLDLYKTNEILAVKQVKVVKASREPLVAKIAIPTFTSLDLPLNLLNSNLHSTGFNNKNFNNLKNELEKTTKPILNAKNSEFYEKVIKKNVQNIVDINSKEVQKLSNCDWYLGNEENFRNYVDIIDTTGWLNLNLTYKVGLRRKRVINEISKSIK</sequence>
<feature type="compositionally biased region" description="Basic residues" evidence="1">
    <location>
        <begin position="152"/>
        <end position="162"/>
    </location>
</feature>
<gene>
    <name evidence="2" type="ORF">HK099_004484</name>
</gene>
<name>A0AAD5U3L3_9FUNG</name>
<evidence type="ECO:0000313" key="2">
    <source>
        <dbReference type="EMBL" id="KAJ3220040.1"/>
    </source>
</evidence>
<dbReference type="Proteomes" id="UP001211065">
    <property type="component" value="Unassembled WGS sequence"/>
</dbReference>
<evidence type="ECO:0000313" key="3">
    <source>
        <dbReference type="Proteomes" id="UP001211065"/>
    </source>
</evidence>
<dbReference type="EMBL" id="JADGJW010000318">
    <property type="protein sequence ID" value="KAJ3220040.1"/>
    <property type="molecule type" value="Genomic_DNA"/>
</dbReference>
<organism evidence="2 3">
    <name type="scientific">Clydaea vesicula</name>
    <dbReference type="NCBI Taxonomy" id="447962"/>
    <lineage>
        <taxon>Eukaryota</taxon>
        <taxon>Fungi</taxon>
        <taxon>Fungi incertae sedis</taxon>
        <taxon>Chytridiomycota</taxon>
        <taxon>Chytridiomycota incertae sedis</taxon>
        <taxon>Chytridiomycetes</taxon>
        <taxon>Lobulomycetales</taxon>
        <taxon>Lobulomycetaceae</taxon>
        <taxon>Clydaea</taxon>
    </lineage>
</organism>
<keyword evidence="3" id="KW-1185">Reference proteome</keyword>
<comment type="caution">
    <text evidence="2">The sequence shown here is derived from an EMBL/GenBank/DDBJ whole genome shotgun (WGS) entry which is preliminary data.</text>
</comment>
<reference evidence="2" key="1">
    <citation type="submission" date="2020-05" db="EMBL/GenBank/DDBJ databases">
        <title>Phylogenomic resolution of chytrid fungi.</title>
        <authorList>
            <person name="Stajich J.E."/>
            <person name="Amses K."/>
            <person name="Simmons R."/>
            <person name="Seto K."/>
            <person name="Myers J."/>
            <person name="Bonds A."/>
            <person name="Quandt C.A."/>
            <person name="Barry K."/>
            <person name="Liu P."/>
            <person name="Grigoriev I."/>
            <person name="Longcore J.E."/>
            <person name="James T.Y."/>
        </authorList>
    </citation>
    <scope>NUCLEOTIDE SEQUENCE</scope>
    <source>
        <strain evidence="2">JEL0476</strain>
    </source>
</reference>
<proteinExistence type="predicted"/>
<evidence type="ECO:0000256" key="1">
    <source>
        <dbReference type="SAM" id="MobiDB-lite"/>
    </source>
</evidence>
<feature type="region of interest" description="Disordered" evidence="1">
    <location>
        <begin position="151"/>
        <end position="171"/>
    </location>
</feature>
<protein>
    <submittedName>
        <fullName evidence="2">Uncharacterized protein</fullName>
    </submittedName>
</protein>
<accession>A0AAD5U3L3</accession>